<protein>
    <submittedName>
        <fullName evidence="1">Putative head tail adaptor</fullName>
    </submittedName>
</protein>
<evidence type="ECO:0000313" key="1">
    <source>
        <dbReference type="EMBL" id="DAE08746.1"/>
    </source>
</evidence>
<accession>A0A8S5PPG2</accession>
<name>A0A8S5PPG2_9CAUD</name>
<dbReference type="InterPro" id="IPR008767">
    <property type="entry name" value="Phage_SPP1_head-tail_adaptor"/>
</dbReference>
<proteinExistence type="predicted"/>
<sequence>MSITTNTRQRFKGAREMKLKDKRIEIQESQYVSDKYGNRKKQLVTIATVWAYFRQLSGNEIYRVTTQTNETVLFQIAYRTDITTDCTILFRGQTYNITRIDVFEGYKSDLVLYCKTE</sequence>
<organism evidence="1">
    <name type="scientific">Myoviridae sp. ctLjW1</name>
    <dbReference type="NCBI Taxonomy" id="2825084"/>
    <lineage>
        <taxon>Viruses</taxon>
        <taxon>Duplodnaviria</taxon>
        <taxon>Heunggongvirae</taxon>
        <taxon>Uroviricota</taxon>
        <taxon>Caudoviricetes</taxon>
    </lineage>
</organism>
<reference evidence="1" key="1">
    <citation type="journal article" date="2021" name="Proc. Natl. Acad. Sci. U.S.A.">
        <title>A Catalog of Tens of Thousands of Viruses from Human Metagenomes Reveals Hidden Associations with Chronic Diseases.</title>
        <authorList>
            <person name="Tisza M.J."/>
            <person name="Buck C.B."/>
        </authorList>
    </citation>
    <scope>NUCLEOTIDE SEQUENCE</scope>
    <source>
        <strain evidence="1">CtLjW1</strain>
    </source>
</reference>
<dbReference type="Pfam" id="PF05521">
    <property type="entry name" value="Phage_HCP"/>
    <property type="match status" value="1"/>
</dbReference>
<dbReference type="InterPro" id="IPR038666">
    <property type="entry name" value="SSP1_head-tail_sf"/>
</dbReference>
<dbReference type="NCBIfam" id="TIGR01563">
    <property type="entry name" value="gp16_SPP1"/>
    <property type="match status" value="1"/>
</dbReference>
<dbReference type="EMBL" id="BK015474">
    <property type="protein sequence ID" value="DAE08746.1"/>
    <property type="molecule type" value="Genomic_DNA"/>
</dbReference>
<dbReference type="Gene3D" id="2.40.10.270">
    <property type="entry name" value="Bacteriophage SPP1 head-tail adaptor protein"/>
    <property type="match status" value="1"/>
</dbReference>